<comment type="caution">
    <text evidence="1">The sequence shown here is derived from an EMBL/GenBank/DDBJ whole genome shotgun (WGS) entry which is preliminary data.</text>
</comment>
<proteinExistence type="predicted"/>
<sequence>MVTIDHTAYPYLIDLIIEYAPPEALKQLSSTSRAFRARLLSHAALTLAPGARYCTFQIKSRHKSHTERKGWATTETPDDRLSPYPPLVLAAPGSGGALPLVPGAVRTLDHVTPHRPRPALADAFTSVHTLRRMNGAYALIGPTIFYPTPTVVDFVRVDRAAARRAQNREIDTVVPLGASSYILHIDLRPWAAESKRRADLAVVVNNDFASAGNLVFVLWLADGAEADVPALYAAIGSAVRNWPAEGAGRSITVVGLERAADAPTLDELWDEFGTYVARRRSNMKPARWGKGAFEEQLREGLRLLTVEEWWAELGDRREVEGVWPKSAEDGPQDV</sequence>
<gene>
    <name evidence="1" type="ORF">Q8F55_000061</name>
</gene>
<organism evidence="1 2">
    <name type="scientific">Vanrija albida</name>
    <dbReference type="NCBI Taxonomy" id="181172"/>
    <lineage>
        <taxon>Eukaryota</taxon>
        <taxon>Fungi</taxon>
        <taxon>Dikarya</taxon>
        <taxon>Basidiomycota</taxon>
        <taxon>Agaricomycotina</taxon>
        <taxon>Tremellomycetes</taxon>
        <taxon>Trichosporonales</taxon>
        <taxon>Trichosporonaceae</taxon>
        <taxon>Vanrija</taxon>
    </lineage>
</organism>
<evidence type="ECO:0008006" key="3">
    <source>
        <dbReference type="Google" id="ProtNLM"/>
    </source>
</evidence>
<dbReference type="Proteomes" id="UP001565368">
    <property type="component" value="Unassembled WGS sequence"/>
</dbReference>
<reference evidence="1 2" key="1">
    <citation type="submission" date="2023-08" db="EMBL/GenBank/DDBJ databases">
        <title>Annotated Genome Sequence of Vanrija albida AlHP1.</title>
        <authorList>
            <person name="Herzog R."/>
        </authorList>
    </citation>
    <scope>NUCLEOTIDE SEQUENCE [LARGE SCALE GENOMIC DNA]</scope>
    <source>
        <strain evidence="1 2">AlHP1</strain>
    </source>
</reference>
<dbReference type="GeneID" id="95981104"/>
<name>A0ABR3QCC5_9TREE</name>
<protein>
    <recommendedName>
        <fullName evidence="3">F-box domain-containing protein</fullName>
    </recommendedName>
</protein>
<evidence type="ECO:0000313" key="1">
    <source>
        <dbReference type="EMBL" id="KAL1412317.1"/>
    </source>
</evidence>
<keyword evidence="2" id="KW-1185">Reference proteome</keyword>
<dbReference type="EMBL" id="JBBXJM010000001">
    <property type="protein sequence ID" value="KAL1412317.1"/>
    <property type="molecule type" value="Genomic_DNA"/>
</dbReference>
<dbReference type="RefSeq" id="XP_069212261.1">
    <property type="nucleotide sequence ID" value="XM_069348717.1"/>
</dbReference>
<accession>A0ABR3QCC5</accession>
<evidence type="ECO:0000313" key="2">
    <source>
        <dbReference type="Proteomes" id="UP001565368"/>
    </source>
</evidence>